<evidence type="ECO:0000313" key="2">
    <source>
        <dbReference type="EMBL" id="CAI0651491.1"/>
    </source>
</evidence>
<organism evidence="2 3">
    <name type="scientific">Colletotrichum noveboracense</name>
    <dbReference type="NCBI Taxonomy" id="2664923"/>
    <lineage>
        <taxon>Eukaryota</taxon>
        <taxon>Fungi</taxon>
        <taxon>Dikarya</taxon>
        <taxon>Ascomycota</taxon>
        <taxon>Pezizomycotina</taxon>
        <taxon>Sordariomycetes</taxon>
        <taxon>Hypocreomycetidae</taxon>
        <taxon>Glomerellales</taxon>
        <taxon>Glomerellaceae</taxon>
        <taxon>Colletotrichum</taxon>
        <taxon>Colletotrichum gloeosporioides species complex</taxon>
    </lineage>
</organism>
<comment type="caution">
    <text evidence="2">The sequence shown here is derived from an EMBL/GenBank/DDBJ whole genome shotgun (WGS) entry which is preliminary data.</text>
</comment>
<dbReference type="EMBL" id="CAMGZC010001094">
    <property type="protein sequence ID" value="CAI0651491.1"/>
    <property type="molecule type" value="Genomic_DNA"/>
</dbReference>
<evidence type="ECO:0000256" key="1">
    <source>
        <dbReference type="SAM" id="MobiDB-lite"/>
    </source>
</evidence>
<name>A0A9W4S253_9PEZI</name>
<dbReference type="Proteomes" id="UP001152533">
    <property type="component" value="Unassembled WGS sequence"/>
</dbReference>
<evidence type="ECO:0000313" key="3">
    <source>
        <dbReference type="Proteomes" id="UP001152533"/>
    </source>
</evidence>
<keyword evidence="3" id="KW-1185">Reference proteome</keyword>
<proteinExistence type="predicted"/>
<reference evidence="2" key="1">
    <citation type="submission" date="2022-08" db="EMBL/GenBank/DDBJ databases">
        <authorList>
            <person name="Giroux E."/>
            <person name="Giroux E."/>
        </authorList>
    </citation>
    <scope>NUCLEOTIDE SEQUENCE</scope>
    <source>
        <strain evidence="2">H1091258</strain>
    </source>
</reference>
<feature type="region of interest" description="Disordered" evidence="1">
    <location>
        <begin position="1"/>
        <end position="36"/>
    </location>
</feature>
<sequence>MAGDNDLPAQGQQSRPPTTAQPTMQAKGSEQVQQQDQVKMRGGCIDKQGFCCGVWPADGCYCSFM</sequence>
<accession>A0A9W4S253</accession>
<feature type="compositionally biased region" description="Polar residues" evidence="1">
    <location>
        <begin position="10"/>
        <end position="36"/>
    </location>
</feature>
<protein>
    <submittedName>
        <fullName evidence="2">Uncharacterized protein</fullName>
    </submittedName>
</protein>
<gene>
    <name evidence="2" type="ORF">CGXH109_LOCUS107041</name>
</gene>
<dbReference type="AlphaFoldDB" id="A0A9W4S253"/>